<dbReference type="GO" id="GO:0003735">
    <property type="term" value="F:structural constituent of ribosome"/>
    <property type="evidence" value="ECO:0007669"/>
    <property type="project" value="InterPro"/>
</dbReference>
<organism evidence="12 13">
    <name type="scientific">Candidatus Shapirobacteria bacterium CG10_big_fil_rev_8_21_14_0_10_38_14</name>
    <dbReference type="NCBI Taxonomy" id="1974483"/>
    <lineage>
        <taxon>Bacteria</taxon>
        <taxon>Candidatus Shapironibacteriota</taxon>
    </lineage>
</organism>
<dbReference type="InterPro" id="IPR018079">
    <property type="entry name" value="Ribosomal_uS4_CS"/>
</dbReference>
<protein>
    <recommendedName>
        <fullName evidence="6 7">Small ribosomal subunit protein uS4</fullName>
    </recommendedName>
</protein>
<comment type="similarity">
    <text evidence="1 7 8">Belongs to the universal ribosomal protein uS4 family.</text>
</comment>
<dbReference type="GO" id="GO:0015935">
    <property type="term" value="C:small ribosomal subunit"/>
    <property type="evidence" value="ECO:0007669"/>
    <property type="project" value="InterPro"/>
</dbReference>
<dbReference type="SMART" id="SM00363">
    <property type="entry name" value="S4"/>
    <property type="match status" value="1"/>
</dbReference>
<dbReference type="InterPro" id="IPR002942">
    <property type="entry name" value="S4_RNA-bd"/>
</dbReference>
<dbReference type="Gene3D" id="3.10.290.10">
    <property type="entry name" value="RNA-binding S4 domain"/>
    <property type="match status" value="1"/>
</dbReference>
<dbReference type="EMBL" id="PFEL01000053">
    <property type="protein sequence ID" value="PJE69134.1"/>
    <property type="molecule type" value="Genomic_DNA"/>
</dbReference>
<evidence type="ECO:0000256" key="6">
    <source>
        <dbReference type="ARBA" id="ARBA00035254"/>
    </source>
</evidence>
<dbReference type="GO" id="GO:0019843">
    <property type="term" value="F:rRNA binding"/>
    <property type="evidence" value="ECO:0007669"/>
    <property type="project" value="UniProtKB-UniRule"/>
</dbReference>
<accession>A0A2M8L5M1</accession>
<dbReference type="PANTHER" id="PTHR11831:SF4">
    <property type="entry name" value="SMALL RIBOSOMAL SUBUNIT PROTEIN US4M"/>
    <property type="match status" value="1"/>
</dbReference>
<evidence type="ECO:0000256" key="5">
    <source>
        <dbReference type="ARBA" id="ARBA00023274"/>
    </source>
</evidence>
<dbReference type="FunFam" id="3.10.290.10:FF:000001">
    <property type="entry name" value="30S ribosomal protein S4"/>
    <property type="match status" value="1"/>
</dbReference>
<sequence>MAKYKDAKCRLCRREGVKLFLKGERCYSPKCPIERKGAVPPGEHGSKRQRRLSNYGQQLREKQKVKRIYGVLERSFRRYFKEARRVKEATGKMLLQILESRLDNVVFRLGLAPSRSVARQIVRHGFVLVDGQKANLPSYQVKPEQIVTLTTEGLKLKQVKDSLIEKERIIPKWLQRKAAVGKIKRLPEREEIEVDINEDLIVEYYSR</sequence>
<dbReference type="Pfam" id="PF00163">
    <property type="entry name" value="Ribosomal_S4"/>
    <property type="match status" value="1"/>
</dbReference>
<evidence type="ECO:0000256" key="7">
    <source>
        <dbReference type="HAMAP-Rule" id="MF_01306"/>
    </source>
</evidence>
<evidence type="ECO:0000256" key="9">
    <source>
        <dbReference type="SAM" id="MobiDB-lite"/>
    </source>
</evidence>
<dbReference type="NCBIfam" id="TIGR01017">
    <property type="entry name" value="rpsD_bact"/>
    <property type="match status" value="1"/>
</dbReference>
<dbReference type="Gene3D" id="1.10.1050.10">
    <property type="entry name" value="Ribosomal Protein S4 Delta 41, Chain A, domain 1"/>
    <property type="match status" value="1"/>
</dbReference>
<feature type="region of interest" description="Disordered" evidence="9">
    <location>
        <begin position="37"/>
        <end position="56"/>
    </location>
</feature>
<evidence type="ECO:0000259" key="10">
    <source>
        <dbReference type="SMART" id="SM00363"/>
    </source>
</evidence>
<proteinExistence type="inferred from homology"/>
<dbReference type="Pfam" id="PF01479">
    <property type="entry name" value="S4"/>
    <property type="match status" value="1"/>
</dbReference>
<dbReference type="GO" id="GO:0042274">
    <property type="term" value="P:ribosomal small subunit biogenesis"/>
    <property type="evidence" value="ECO:0007669"/>
    <property type="project" value="TreeGrafter"/>
</dbReference>
<dbReference type="InterPro" id="IPR036986">
    <property type="entry name" value="S4_RNA-bd_sf"/>
</dbReference>
<keyword evidence="2 7" id="KW-0699">rRNA-binding</keyword>
<dbReference type="NCBIfam" id="NF003717">
    <property type="entry name" value="PRK05327.1"/>
    <property type="match status" value="1"/>
</dbReference>
<keyword evidence="5 7" id="KW-0687">Ribonucleoprotein</keyword>
<evidence type="ECO:0000313" key="12">
    <source>
        <dbReference type="EMBL" id="PJE69134.1"/>
    </source>
</evidence>
<evidence type="ECO:0000313" key="13">
    <source>
        <dbReference type="Proteomes" id="UP000229500"/>
    </source>
</evidence>
<evidence type="ECO:0000256" key="1">
    <source>
        <dbReference type="ARBA" id="ARBA00007465"/>
    </source>
</evidence>
<gene>
    <name evidence="7" type="primary">rpsD</name>
    <name evidence="12" type="ORF">COU96_01245</name>
</gene>
<reference evidence="13" key="1">
    <citation type="submission" date="2017-09" db="EMBL/GenBank/DDBJ databases">
        <title>Depth-based differentiation of microbial function through sediment-hosted aquifers and enrichment of novel symbionts in the deep terrestrial subsurface.</title>
        <authorList>
            <person name="Probst A.J."/>
            <person name="Ladd B."/>
            <person name="Jarett J.K."/>
            <person name="Geller-Mcgrath D.E."/>
            <person name="Sieber C.M.K."/>
            <person name="Emerson J.B."/>
            <person name="Anantharaman K."/>
            <person name="Thomas B.C."/>
            <person name="Malmstrom R."/>
            <person name="Stieglmeier M."/>
            <person name="Klingl A."/>
            <person name="Woyke T."/>
            <person name="Ryan C.M."/>
            <person name="Banfield J.F."/>
        </authorList>
    </citation>
    <scope>NUCLEOTIDE SEQUENCE [LARGE SCALE GENOMIC DNA]</scope>
</reference>
<evidence type="ECO:0000256" key="3">
    <source>
        <dbReference type="ARBA" id="ARBA00022884"/>
    </source>
</evidence>
<dbReference type="AlphaFoldDB" id="A0A2M8L5M1"/>
<evidence type="ECO:0000256" key="2">
    <source>
        <dbReference type="ARBA" id="ARBA00022730"/>
    </source>
</evidence>
<dbReference type="SMART" id="SM01390">
    <property type="entry name" value="Ribosomal_S4"/>
    <property type="match status" value="1"/>
</dbReference>
<evidence type="ECO:0000256" key="8">
    <source>
        <dbReference type="RuleBase" id="RU003699"/>
    </source>
</evidence>
<dbReference type="InterPro" id="IPR022801">
    <property type="entry name" value="Ribosomal_uS4"/>
</dbReference>
<dbReference type="GO" id="GO:0006412">
    <property type="term" value="P:translation"/>
    <property type="evidence" value="ECO:0007669"/>
    <property type="project" value="UniProtKB-UniRule"/>
</dbReference>
<dbReference type="PANTHER" id="PTHR11831">
    <property type="entry name" value="30S 40S RIBOSOMAL PROTEIN"/>
    <property type="match status" value="1"/>
</dbReference>
<dbReference type="PROSITE" id="PS00632">
    <property type="entry name" value="RIBOSOMAL_S4"/>
    <property type="match status" value="1"/>
</dbReference>
<feature type="domain" description="Small ribosomal subunit protein uS4 N-terminal" evidence="11">
    <location>
        <begin position="3"/>
        <end position="99"/>
    </location>
</feature>
<comment type="function">
    <text evidence="7">With S5 and S12 plays an important role in translational accuracy.</text>
</comment>
<dbReference type="Proteomes" id="UP000229500">
    <property type="component" value="Unassembled WGS sequence"/>
</dbReference>
<keyword evidence="4 7" id="KW-0689">Ribosomal protein</keyword>
<dbReference type="CDD" id="cd00165">
    <property type="entry name" value="S4"/>
    <property type="match status" value="1"/>
</dbReference>
<evidence type="ECO:0000256" key="4">
    <source>
        <dbReference type="ARBA" id="ARBA00022980"/>
    </source>
</evidence>
<dbReference type="InterPro" id="IPR001912">
    <property type="entry name" value="Ribosomal_uS4_N"/>
</dbReference>
<dbReference type="PROSITE" id="PS50889">
    <property type="entry name" value="S4"/>
    <property type="match status" value="1"/>
</dbReference>
<dbReference type="HAMAP" id="MF_01306_B">
    <property type="entry name" value="Ribosomal_uS4_B"/>
    <property type="match status" value="1"/>
</dbReference>
<comment type="caution">
    <text evidence="12">The sequence shown here is derived from an EMBL/GenBank/DDBJ whole genome shotgun (WGS) entry which is preliminary data.</text>
</comment>
<evidence type="ECO:0000259" key="11">
    <source>
        <dbReference type="SMART" id="SM01390"/>
    </source>
</evidence>
<comment type="subunit">
    <text evidence="7">Part of the 30S ribosomal subunit. Contacts protein S5. The interaction surface between S4 and S5 is involved in control of translational fidelity.</text>
</comment>
<dbReference type="FunFam" id="1.10.1050.10:FF:000001">
    <property type="entry name" value="30S ribosomal protein S4"/>
    <property type="match status" value="1"/>
</dbReference>
<dbReference type="InterPro" id="IPR005709">
    <property type="entry name" value="Ribosomal_uS4_bac-type"/>
</dbReference>
<keyword evidence="3 7" id="KW-0694">RNA-binding</keyword>
<dbReference type="SUPFAM" id="SSF55174">
    <property type="entry name" value="Alpha-L RNA-binding motif"/>
    <property type="match status" value="1"/>
</dbReference>
<comment type="function">
    <text evidence="7">One of the primary rRNA binding proteins, it binds directly to 16S rRNA where it nucleates assembly of the body of the 30S subunit.</text>
</comment>
<name>A0A2M8L5M1_9BACT</name>
<feature type="domain" description="RNA-binding S4" evidence="10">
    <location>
        <begin position="100"/>
        <end position="164"/>
    </location>
</feature>